<keyword evidence="4 7" id="KW-0547">Nucleotide-binding</keyword>
<reference evidence="9" key="1">
    <citation type="submission" date="2023-03" db="EMBL/GenBank/DDBJ databases">
        <title>Massive genome expansion in bonnet fungi (Mycena s.s.) driven by repeated elements and novel gene families across ecological guilds.</title>
        <authorList>
            <consortium name="Lawrence Berkeley National Laboratory"/>
            <person name="Harder C.B."/>
            <person name="Miyauchi S."/>
            <person name="Viragh M."/>
            <person name="Kuo A."/>
            <person name="Thoen E."/>
            <person name="Andreopoulos B."/>
            <person name="Lu D."/>
            <person name="Skrede I."/>
            <person name="Drula E."/>
            <person name="Henrissat B."/>
            <person name="Morin E."/>
            <person name="Kohler A."/>
            <person name="Barry K."/>
            <person name="LaButti K."/>
            <person name="Morin E."/>
            <person name="Salamov A."/>
            <person name="Lipzen A."/>
            <person name="Mereny Z."/>
            <person name="Hegedus B."/>
            <person name="Baldrian P."/>
            <person name="Stursova M."/>
            <person name="Weitz H."/>
            <person name="Taylor A."/>
            <person name="Grigoriev I.V."/>
            <person name="Nagy L.G."/>
            <person name="Martin F."/>
            <person name="Kauserud H."/>
        </authorList>
    </citation>
    <scope>NUCLEOTIDE SEQUENCE</scope>
    <source>
        <strain evidence="9">CBHHK188m</strain>
    </source>
</reference>
<dbReference type="PANTHER" id="PTHR24346">
    <property type="entry name" value="MAP/MICROTUBULE AFFINITY-REGULATING KINASE"/>
    <property type="match status" value="1"/>
</dbReference>
<keyword evidence="5 9" id="KW-0418">Kinase</keyword>
<comment type="caution">
    <text evidence="9">The sequence shown here is derived from an EMBL/GenBank/DDBJ whole genome shotgun (WGS) entry which is preliminary data.</text>
</comment>
<evidence type="ECO:0000256" key="4">
    <source>
        <dbReference type="ARBA" id="ARBA00022741"/>
    </source>
</evidence>
<dbReference type="PROSITE" id="PS50011">
    <property type="entry name" value="PROTEIN_KINASE_DOM"/>
    <property type="match status" value="1"/>
</dbReference>
<keyword evidence="2" id="KW-0723">Serine/threonine-protein kinase</keyword>
<evidence type="ECO:0000313" key="9">
    <source>
        <dbReference type="EMBL" id="KAJ7731919.1"/>
    </source>
</evidence>
<keyword evidence="6 7" id="KW-0067">ATP-binding</keyword>
<protein>
    <submittedName>
        <fullName evidence="9">Kinase-like domain-containing protein</fullName>
    </submittedName>
</protein>
<dbReference type="GO" id="GO:0004674">
    <property type="term" value="F:protein serine/threonine kinase activity"/>
    <property type="evidence" value="ECO:0007669"/>
    <property type="project" value="UniProtKB-KW"/>
</dbReference>
<evidence type="ECO:0000256" key="1">
    <source>
        <dbReference type="ARBA" id="ARBA00010791"/>
    </source>
</evidence>
<dbReference type="GO" id="GO:0005737">
    <property type="term" value="C:cytoplasm"/>
    <property type="evidence" value="ECO:0007669"/>
    <property type="project" value="TreeGrafter"/>
</dbReference>
<evidence type="ECO:0000313" key="10">
    <source>
        <dbReference type="Proteomes" id="UP001215280"/>
    </source>
</evidence>
<evidence type="ECO:0000256" key="2">
    <source>
        <dbReference type="ARBA" id="ARBA00022527"/>
    </source>
</evidence>
<dbReference type="InterPro" id="IPR008266">
    <property type="entry name" value="Tyr_kinase_AS"/>
</dbReference>
<comment type="similarity">
    <text evidence="1">Belongs to the protein kinase superfamily. CAMK Ser/Thr protein kinase family. NIM1 subfamily.</text>
</comment>
<dbReference type="Gene3D" id="1.10.510.10">
    <property type="entry name" value="Transferase(Phosphotransferase) domain 1"/>
    <property type="match status" value="1"/>
</dbReference>
<dbReference type="EMBL" id="JARJLG010000179">
    <property type="protein sequence ID" value="KAJ7731919.1"/>
    <property type="molecule type" value="Genomic_DNA"/>
</dbReference>
<dbReference type="PROSITE" id="PS00109">
    <property type="entry name" value="PROTEIN_KINASE_TYR"/>
    <property type="match status" value="1"/>
</dbReference>
<name>A0AAD7HZY6_9AGAR</name>
<dbReference type="InterPro" id="IPR017441">
    <property type="entry name" value="Protein_kinase_ATP_BS"/>
</dbReference>
<organism evidence="9 10">
    <name type="scientific">Mycena maculata</name>
    <dbReference type="NCBI Taxonomy" id="230809"/>
    <lineage>
        <taxon>Eukaryota</taxon>
        <taxon>Fungi</taxon>
        <taxon>Dikarya</taxon>
        <taxon>Basidiomycota</taxon>
        <taxon>Agaricomycotina</taxon>
        <taxon>Agaricomycetes</taxon>
        <taxon>Agaricomycetidae</taxon>
        <taxon>Agaricales</taxon>
        <taxon>Marasmiineae</taxon>
        <taxon>Mycenaceae</taxon>
        <taxon>Mycena</taxon>
    </lineage>
</organism>
<keyword evidence="10" id="KW-1185">Reference proteome</keyword>
<gene>
    <name evidence="9" type="ORF">DFH07DRAFT_894589</name>
</gene>
<feature type="binding site" evidence="7">
    <location>
        <position position="50"/>
    </location>
    <ligand>
        <name>ATP</name>
        <dbReference type="ChEBI" id="CHEBI:30616"/>
    </ligand>
</feature>
<keyword evidence="3" id="KW-0808">Transferase</keyword>
<dbReference type="AlphaFoldDB" id="A0AAD7HZY6"/>
<sequence>MDPHTDDVAKPKCASRILGDYTLGQTIGAGSTSKVKLATHNVSGETFAIKIIPRAPDAPEKGVRALREAGLSLLLHHPHICSMRELIVRPHHYYLVLEYVGGGQLLDYIIAHGRLRERVARKFACQIASALAYCHTHNVVHRDLSVENILLAETGDIKLIDFGVANLYEPAAHLSTYCTESYFPAPELLDARPYTGPAVDVWSFGVVLYILVCGKVPFDDTSMPRLHAKIKRGRVEYPAWLSRECKHLLSRMLATDPALRAPLHEVLAHPWMLRVVGAPPAPHFAAHAPLRPQDIDLRVIAGMRGFGFGADDAEVAAKLRAVLESLPDLISATTSLSDAGEKLTPAPTSASRATKSRYFGPFAFCRRKLLEPGAYSHFDPLPATSVSAASVPSTFTSSPRRFTFRCRASPSPSPPAPSPPQDGVHPLVSVYLCARRWRARRV</sequence>
<evidence type="ECO:0000256" key="6">
    <source>
        <dbReference type="ARBA" id="ARBA00022840"/>
    </source>
</evidence>
<dbReference type="PROSITE" id="PS00107">
    <property type="entry name" value="PROTEIN_KINASE_ATP"/>
    <property type="match status" value="1"/>
</dbReference>
<dbReference type="Proteomes" id="UP001215280">
    <property type="component" value="Unassembled WGS sequence"/>
</dbReference>
<accession>A0AAD7HZY6</accession>
<dbReference type="InterPro" id="IPR000719">
    <property type="entry name" value="Prot_kinase_dom"/>
</dbReference>
<dbReference type="SUPFAM" id="SSF56112">
    <property type="entry name" value="Protein kinase-like (PK-like)"/>
    <property type="match status" value="1"/>
</dbReference>
<evidence type="ECO:0000259" key="8">
    <source>
        <dbReference type="PROSITE" id="PS50011"/>
    </source>
</evidence>
<dbReference type="InterPro" id="IPR011009">
    <property type="entry name" value="Kinase-like_dom_sf"/>
</dbReference>
<dbReference type="GO" id="GO:0005524">
    <property type="term" value="F:ATP binding"/>
    <property type="evidence" value="ECO:0007669"/>
    <property type="project" value="UniProtKB-UniRule"/>
</dbReference>
<dbReference type="PANTHER" id="PTHR24346:SF82">
    <property type="entry name" value="KP78A-RELATED"/>
    <property type="match status" value="1"/>
</dbReference>
<feature type="domain" description="Protein kinase" evidence="8">
    <location>
        <begin position="21"/>
        <end position="272"/>
    </location>
</feature>
<dbReference type="GO" id="GO:0035556">
    <property type="term" value="P:intracellular signal transduction"/>
    <property type="evidence" value="ECO:0007669"/>
    <property type="project" value="TreeGrafter"/>
</dbReference>
<evidence type="ECO:0000256" key="7">
    <source>
        <dbReference type="PROSITE-ProRule" id="PRU10141"/>
    </source>
</evidence>
<evidence type="ECO:0000256" key="5">
    <source>
        <dbReference type="ARBA" id="ARBA00022777"/>
    </source>
</evidence>
<evidence type="ECO:0000256" key="3">
    <source>
        <dbReference type="ARBA" id="ARBA00022679"/>
    </source>
</evidence>
<dbReference type="FunFam" id="1.10.510.10:FF:000571">
    <property type="entry name" value="Maternal embryonic leucine zipper kinase"/>
    <property type="match status" value="1"/>
</dbReference>
<dbReference type="GO" id="GO:0000226">
    <property type="term" value="P:microtubule cytoskeleton organization"/>
    <property type="evidence" value="ECO:0007669"/>
    <property type="project" value="TreeGrafter"/>
</dbReference>
<proteinExistence type="inferred from homology"/>
<dbReference type="Pfam" id="PF00069">
    <property type="entry name" value="Pkinase"/>
    <property type="match status" value="1"/>
</dbReference>